<accession>A0A940DIU0</accession>
<proteinExistence type="predicted"/>
<dbReference type="Proteomes" id="UP000727857">
    <property type="component" value="Unassembled WGS sequence"/>
</dbReference>
<feature type="transmembrane region" description="Helical" evidence="2">
    <location>
        <begin position="69"/>
        <end position="89"/>
    </location>
</feature>
<organism evidence="3 4">
    <name type="scientific">Candidatus Stercoripulliclostridium pullicola</name>
    <dbReference type="NCBI Taxonomy" id="2840953"/>
    <lineage>
        <taxon>Bacteria</taxon>
        <taxon>Bacillati</taxon>
        <taxon>Bacillota</taxon>
        <taxon>Clostridia</taxon>
        <taxon>Eubacteriales</taxon>
        <taxon>Candidatus Stercoripulliclostridium</taxon>
    </lineage>
</organism>
<evidence type="ECO:0000256" key="2">
    <source>
        <dbReference type="SAM" id="Phobius"/>
    </source>
</evidence>
<reference evidence="3" key="1">
    <citation type="submission" date="2020-10" db="EMBL/GenBank/DDBJ databases">
        <authorList>
            <person name="Gilroy R."/>
        </authorList>
    </citation>
    <scope>NUCLEOTIDE SEQUENCE</scope>
    <source>
        <strain evidence="3">517</strain>
    </source>
</reference>
<gene>
    <name evidence="3" type="ORF">IAB16_04540</name>
</gene>
<dbReference type="EMBL" id="JADINF010000113">
    <property type="protein sequence ID" value="MBO8424265.1"/>
    <property type="molecule type" value="Genomic_DNA"/>
</dbReference>
<evidence type="ECO:0008006" key="5">
    <source>
        <dbReference type="Google" id="ProtNLM"/>
    </source>
</evidence>
<feature type="transmembrane region" description="Helical" evidence="2">
    <location>
        <begin position="191"/>
        <end position="212"/>
    </location>
</feature>
<keyword evidence="2" id="KW-1133">Transmembrane helix</keyword>
<sequence length="238" mass="25384">MGTENKITALSDDRSADSSGAVVPQECEKQDKSDKAVKNDKTAKSETKNDKKHKDDRVKNSKKPLSKGTIWTIKITVVTFVLSAFFSFISELTSSNAHISLMAILLIVLVALSIVTDAIGVAATSCDLAPLLAMASRKEPGSKKAIMLVKNAERVSNICCDVIGDICGIVSGACTLAIVIKITVDNPTANYWVSILLSSIVAAVTVGGKSFFKAIAVNNSKELIMFVARILSVFSKDK</sequence>
<comment type="caution">
    <text evidence="3">The sequence shown here is derived from an EMBL/GenBank/DDBJ whole genome shotgun (WGS) entry which is preliminary data.</text>
</comment>
<feature type="transmembrane region" description="Helical" evidence="2">
    <location>
        <begin position="155"/>
        <end position="179"/>
    </location>
</feature>
<keyword evidence="2" id="KW-0472">Membrane</keyword>
<evidence type="ECO:0000256" key="1">
    <source>
        <dbReference type="SAM" id="MobiDB-lite"/>
    </source>
</evidence>
<evidence type="ECO:0000313" key="3">
    <source>
        <dbReference type="EMBL" id="MBO8424265.1"/>
    </source>
</evidence>
<evidence type="ECO:0000313" key="4">
    <source>
        <dbReference type="Proteomes" id="UP000727857"/>
    </source>
</evidence>
<keyword evidence="2" id="KW-0812">Transmembrane</keyword>
<dbReference type="AlphaFoldDB" id="A0A940DIU0"/>
<reference evidence="3" key="2">
    <citation type="journal article" date="2021" name="PeerJ">
        <title>Extensive microbial diversity within the chicken gut microbiome revealed by metagenomics and culture.</title>
        <authorList>
            <person name="Gilroy R."/>
            <person name="Ravi A."/>
            <person name="Getino M."/>
            <person name="Pursley I."/>
            <person name="Horton D.L."/>
            <person name="Alikhan N.F."/>
            <person name="Baker D."/>
            <person name="Gharbi K."/>
            <person name="Hall N."/>
            <person name="Watson M."/>
            <person name="Adriaenssens E.M."/>
            <person name="Foster-Nyarko E."/>
            <person name="Jarju S."/>
            <person name="Secka A."/>
            <person name="Antonio M."/>
            <person name="Oren A."/>
            <person name="Chaudhuri R.R."/>
            <person name="La Ragione R."/>
            <person name="Hildebrand F."/>
            <person name="Pallen M.J."/>
        </authorList>
    </citation>
    <scope>NUCLEOTIDE SEQUENCE</scope>
    <source>
        <strain evidence="3">517</strain>
    </source>
</reference>
<feature type="region of interest" description="Disordered" evidence="1">
    <location>
        <begin position="1"/>
        <end position="63"/>
    </location>
</feature>
<name>A0A940DIU0_9FIRM</name>
<protein>
    <recommendedName>
        <fullName evidence="5">CNNM transmembrane domain-containing protein</fullName>
    </recommendedName>
</protein>
<feature type="compositionally biased region" description="Basic and acidic residues" evidence="1">
    <location>
        <begin position="26"/>
        <end position="59"/>
    </location>
</feature>
<feature type="transmembrane region" description="Helical" evidence="2">
    <location>
        <begin position="101"/>
        <end position="134"/>
    </location>
</feature>